<evidence type="ECO:0000313" key="1">
    <source>
        <dbReference type="EMBL" id="TFK59456.1"/>
    </source>
</evidence>
<organism evidence="1 2">
    <name type="scientific">Pluteus cervinus</name>
    <dbReference type="NCBI Taxonomy" id="181527"/>
    <lineage>
        <taxon>Eukaryota</taxon>
        <taxon>Fungi</taxon>
        <taxon>Dikarya</taxon>
        <taxon>Basidiomycota</taxon>
        <taxon>Agaricomycotina</taxon>
        <taxon>Agaricomycetes</taxon>
        <taxon>Agaricomycetidae</taxon>
        <taxon>Agaricales</taxon>
        <taxon>Pluteineae</taxon>
        <taxon>Pluteaceae</taxon>
        <taxon>Pluteus</taxon>
    </lineage>
</organism>
<reference evidence="1 2" key="1">
    <citation type="journal article" date="2019" name="Nat. Ecol. Evol.">
        <title>Megaphylogeny resolves global patterns of mushroom evolution.</title>
        <authorList>
            <person name="Varga T."/>
            <person name="Krizsan K."/>
            <person name="Foldi C."/>
            <person name="Dima B."/>
            <person name="Sanchez-Garcia M."/>
            <person name="Sanchez-Ramirez S."/>
            <person name="Szollosi G.J."/>
            <person name="Szarkandi J.G."/>
            <person name="Papp V."/>
            <person name="Albert L."/>
            <person name="Andreopoulos W."/>
            <person name="Angelini C."/>
            <person name="Antonin V."/>
            <person name="Barry K.W."/>
            <person name="Bougher N.L."/>
            <person name="Buchanan P."/>
            <person name="Buyck B."/>
            <person name="Bense V."/>
            <person name="Catcheside P."/>
            <person name="Chovatia M."/>
            <person name="Cooper J."/>
            <person name="Damon W."/>
            <person name="Desjardin D."/>
            <person name="Finy P."/>
            <person name="Geml J."/>
            <person name="Haridas S."/>
            <person name="Hughes K."/>
            <person name="Justo A."/>
            <person name="Karasinski D."/>
            <person name="Kautmanova I."/>
            <person name="Kiss B."/>
            <person name="Kocsube S."/>
            <person name="Kotiranta H."/>
            <person name="LaButti K.M."/>
            <person name="Lechner B.E."/>
            <person name="Liimatainen K."/>
            <person name="Lipzen A."/>
            <person name="Lukacs Z."/>
            <person name="Mihaltcheva S."/>
            <person name="Morgado L.N."/>
            <person name="Niskanen T."/>
            <person name="Noordeloos M.E."/>
            <person name="Ohm R.A."/>
            <person name="Ortiz-Santana B."/>
            <person name="Ovrebo C."/>
            <person name="Racz N."/>
            <person name="Riley R."/>
            <person name="Savchenko A."/>
            <person name="Shiryaev A."/>
            <person name="Soop K."/>
            <person name="Spirin V."/>
            <person name="Szebenyi C."/>
            <person name="Tomsovsky M."/>
            <person name="Tulloss R.E."/>
            <person name="Uehling J."/>
            <person name="Grigoriev I.V."/>
            <person name="Vagvolgyi C."/>
            <person name="Papp T."/>
            <person name="Martin F.M."/>
            <person name="Miettinen O."/>
            <person name="Hibbett D.S."/>
            <person name="Nagy L.G."/>
        </authorList>
    </citation>
    <scope>NUCLEOTIDE SEQUENCE [LARGE SCALE GENOMIC DNA]</scope>
    <source>
        <strain evidence="1 2">NL-1719</strain>
    </source>
</reference>
<gene>
    <name evidence="1" type="ORF">BDN72DRAFT_905834</name>
</gene>
<name>A0ACD3A1M9_9AGAR</name>
<accession>A0ACD3A1M9</accession>
<dbReference type="EMBL" id="ML208974">
    <property type="protein sequence ID" value="TFK59456.1"/>
    <property type="molecule type" value="Genomic_DNA"/>
</dbReference>
<dbReference type="Proteomes" id="UP000308600">
    <property type="component" value="Unassembled WGS sequence"/>
</dbReference>
<sequence length="472" mass="51235">MVPPPPTHSPAGSLASSSSTSSISDSDSLDEAITLSSVPTSPIAESKTASKSLIRIPWLSKLASFIHLKQFIAVMLGQAQFWFGALLGLRLVGLGWAISTSNQQKVKTSPSSPFDGITLSAPDGSVTAKFVSFGATLTELWVKDKFGKARDVVLGYDDNSRLMTDPDHPVFNPIVGRYANRLAGGTFSIPITKNPQPDGPNVYHIPTNDHDGQVTLHGGLLGWDRRNWTVVAHTPTSVTFKHVDEAHEGFPGTVTAYATHTVSNGGTLKTTVRATATEKTPIMLTQHVYWNLDAYKSSSGSINATSNILDHHLQVSGSRVIALDSNAIPTGEFINVEGTPFDFRKSSKIGARWVATTGLCGGECQGYDSCWIYDRPESGGVKTSLWSDRSGIRVDISTNQPAVQVYTSYWLNTPRKAVHGGPDLKYDRWSAVAIEQQGYVDAINTPEFGVDQIYSPERPFEWSTSYKFSTVH</sequence>
<evidence type="ECO:0000313" key="2">
    <source>
        <dbReference type="Proteomes" id="UP000308600"/>
    </source>
</evidence>
<protein>
    <submittedName>
        <fullName evidence="1">Galactose mutarotase-like protein</fullName>
    </submittedName>
</protein>
<proteinExistence type="predicted"/>
<keyword evidence="2" id="KW-1185">Reference proteome</keyword>